<evidence type="ECO:0000313" key="1">
    <source>
        <dbReference type="EMBL" id="MBF9130157.1"/>
    </source>
</evidence>
<reference evidence="1 2" key="1">
    <citation type="submission" date="2020-11" db="EMBL/GenBank/DDBJ databases">
        <title>A novel isolate from a Black sea contaminated sediment with potential to produce alkanes: Plantactinospora alkalitolerans sp. nov.</title>
        <authorList>
            <person name="Carro L."/>
            <person name="Veyisoglu A."/>
            <person name="Guven K."/>
            <person name="Schumann P."/>
            <person name="Klenk H.-P."/>
            <person name="Sahin N."/>
        </authorList>
    </citation>
    <scope>NUCLEOTIDE SEQUENCE [LARGE SCALE GENOMIC DNA]</scope>
    <source>
        <strain evidence="1 2">S1510</strain>
    </source>
</reference>
<name>A0ABS0GVD8_9ACTN</name>
<proteinExistence type="predicted"/>
<accession>A0ABS0GVD8</accession>
<gene>
    <name evidence="1" type="ORF">I0C86_14505</name>
</gene>
<dbReference type="PROSITE" id="PS51642">
    <property type="entry name" value="HEMOPEXIN_2"/>
    <property type="match status" value="1"/>
</dbReference>
<sequence length="578" mass="63874">MGIQHDFRNLATIDLRRVFTSLGFPVTAFHATGTPGPLFDAVLNADSSRPNGLWLFKGADYFRYDLETGRIEDGPRLIAGNFGGDTLPQMFRSGIHSAVWGGPAFPHFWYVFKDEMFVRVNSSGAGPAAAGAVAESTWRVDFGPRGVLGQWATGPWTNPDGTWRTPGVPVGLHGLGSRFHGMIHFFKDGQYVRHNLNTGGTDAGPMPVRDAWNLPADFPTTIDVAFYGTGQNEENIFLISGLRYVLYDFRQNRVLDQGSVETRFPAFAQFLGRPQLFLVEDYALETLVGPPHLGRLIDTRSIGAGSTIKRILVTETTDTSKTSLGQSLLASQEASVVANFYEKVDKNTSSSEDTESYKYQLNAQAHADASANSLWGGEANASLNVQGGTNTARTGFNKATFNSIQNQVDDAKRQTQQKTYNSEEEFTQSAKILKKEIFEEKNSTDKVRVYEFYEQLQPYLTLLVLRHVRVGFSDGTSRPEVVELTALRGLLDRVLVDPGRQTQLTGYLGRELANVTDQEGKSRSLLTDSSDLVLNRNVTSTYQIQRSDGTAQTITVRGIITGDRTWVEPTYTITCVQV</sequence>
<dbReference type="EMBL" id="JADPUN010000145">
    <property type="protein sequence ID" value="MBF9130157.1"/>
    <property type="molecule type" value="Genomic_DNA"/>
</dbReference>
<comment type="caution">
    <text evidence="1">The sequence shown here is derived from an EMBL/GenBank/DDBJ whole genome shotgun (WGS) entry which is preliminary data.</text>
</comment>
<dbReference type="Gene3D" id="2.110.10.10">
    <property type="entry name" value="Hemopexin-like domain"/>
    <property type="match status" value="2"/>
</dbReference>
<organism evidence="1 2">
    <name type="scientific">Plantactinospora alkalitolerans</name>
    <dbReference type="NCBI Taxonomy" id="2789879"/>
    <lineage>
        <taxon>Bacteria</taxon>
        <taxon>Bacillati</taxon>
        <taxon>Actinomycetota</taxon>
        <taxon>Actinomycetes</taxon>
        <taxon>Micromonosporales</taxon>
        <taxon>Micromonosporaceae</taxon>
        <taxon>Plantactinospora</taxon>
    </lineage>
</organism>
<evidence type="ECO:0000313" key="2">
    <source>
        <dbReference type="Proteomes" id="UP000638560"/>
    </source>
</evidence>
<protein>
    <submittedName>
        <fullName evidence="1">Uncharacterized protein</fullName>
    </submittedName>
</protein>
<dbReference type="InterPro" id="IPR018487">
    <property type="entry name" value="Hemopexin-like_repeat"/>
</dbReference>
<dbReference type="Proteomes" id="UP000638560">
    <property type="component" value="Unassembled WGS sequence"/>
</dbReference>
<dbReference type="InterPro" id="IPR036375">
    <property type="entry name" value="Hemopexin-like_dom_sf"/>
</dbReference>
<dbReference type="SUPFAM" id="SSF50923">
    <property type="entry name" value="Hemopexin-like domain"/>
    <property type="match status" value="1"/>
</dbReference>
<dbReference type="SMART" id="SM00120">
    <property type="entry name" value="HX"/>
    <property type="match status" value="3"/>
</dbReference>
<keyword evidence="2" id="KW-1185">Reference proteome</keyword>
<dbReference type="RefSeq" id="WP_196201735.1">
    <property type="nucleotide sequence ID" value="NZ_JADPUN010000145.1"/>
</dbReference>